<dbReference type="PANTHER" id="PTHR43065:SF49">
    <property type="entry name" value="HISTIDINE KINASE"/>
    <property type="match status" value="1"/>
</dbReference>
<feature type="coiled-coil region" evidence="5">
    <location>
        <begin position="154"/>
        <end position="188"/>
    </location>
</feature>
<dbReference type="SMART" id="SM00448">
    <property type="entry name" value="REC"/>
    <property type="match status" value="2"/>
</dbReference>
<dbReference type="Gene3D" id="2.10.70.100">
    <property type="match status" value="1"/>
</dbReference>
<dbReference type="InterPro" id="IPR036890">
    <property type="entry name" value="HATPase_C_sf"/>
</dbReference>
<dbReference type="PROSITE" id="PS50109">
    <property type="entry name" value="HIS_KIN"/>
    <property type="match status" value="1"/>
</dbReference>
<dbReference type="InterPro" id="IPR004358">
    <property type="entry name" value="Sig_transdc_His_kin-like_C"/>
</dbReference>
<dbReference type="SUPFAM" id="SSF52172">
    <property type="entry name" value="CheY-like"/>
    <property type="match status" value="2"/>
</dbReference>
<keyword evidence="5" id="KW-0175">Coiled coil</keyword>
<dbReference type="Gene3D" id="3.40.50.2300">
    <property type="match status" value="2"/>
</dbReference>
<gene>
    <name evidence="9" type="ORF">LQ564_25655</name>
</gene>
<evidence type="ECO:0000256" key="2">
    <source>
        <dbReference type="ARBA" id="ARBA00012438"/>
    </source>
</evidence>
<proteinExistence type="predicted"/>
<keyword evidence="3 4" id="KW-0597">Phosphoprotein</keyword>
<dbReference type="InterPro" id="IPR013655">
    <property type="entry name" value="PAS_fold_3"/>
</dbReference>
<dbReference type="InterPro" id="IPR013656">
    <property type="entry name" value="PAS_4"/>
</dbReference>
<dbReference type="InterPro" id="IPR000700">
    <property type="entry name" value="PAS-assoc_C"/>
</dbReference>
<dbReference type="Gene3D" id="3.30.565.10">
    <property type="entry name" value="Histidine kinase-like ATPase, C-terminal domain"/>
    <property type="match status" value="1"/>
</dbReference>
<dbReference type="InterPro" id="IPR001789">
    <property type="entry name" value="Sig_transdc_resp-reg_receiver"/>
</dbReference>
<comment type="caution">
    <text evidence="9">The sequence shown here is derived from an EMBL/GenBank/DDBJ whole genome shotgun (WGS) entry which is preliminary data.</text>
</comment>
<dbReference type="RefSeq" id="WP_231060964.1">
    <property type="nucleotide sequence ID" value="NZ_JAJNOC010000022.1"/>
</dbReference>
<dbReference type="SMART" id="SM00388">
    <property type="entry name" value="HisKA"/>
    <property type="match status" value="1"/>
</dbReference>
<dbReference type="Gene3D" id="3.30.450.20">
    <property type="entry name" value="PAS domain"/>
    <property type="match status" value="3"/>
</dbReference>
<evidence type="ECO:0000256" key="3">
    <source>
        <dbReference type="ARBA" id="ARBA00022553"/>
    </source>
</evidence>
<evidence type="ECO:0000256" key="1">
    <source>
        <dbReference type="ARBA" id="ARBA00000085"/>
    </source>
</evidence>
<organism evidence="9 10">
    <name type="scientific">Massilia phyllostachyos</name>
    <dbReference type="NCBI Taxonomy" id="2898585"/>
    <lineage>
        <taxon>Bacteria</taxon>
        <taxon>Pseudomonadati</taxon>
        <taxon>Pseudomonadota</taxon>
        <taxon>Betaproteobacteria</taxon>
        <taxon>Burkholderiales</taxon>
        <taxon>Oxalobacteraceae</taxon>
        <taxon>Telluria group</taxon>
        <taxon>Massilia</taxon>
    </lineage>
</organism>
<dbReference type="EMBL" id="JAJNOC010000022">
    <property type="protein sequence ID" value="MCD2519696.1"/>
    <property type="molecule type" value="Genomic_DNA"/>
</dbReference>
<dbReference type="Pfam" id="PF00072">
    <property type="entry name" value="Response_reg"/>
    <property type="match status" value="2"/>
</dbReference>
<evidence type="ECO:0000259" key="6">
    <source>
        <dbReference type="PROSITE" id="PS50109"/>
    </source>
</evidence>
<keyword evidence="10" id="KW-1185">Reference proteome</keyword>
<dbReference type="SMART" id="SM00086">
    <property type="entry name" value="PAC"/>
    <property type="match status" value="2"/>
</dbReference>
<sequence>MSKSVWPGCAGETAALVRTRDWSRSPLGPLDSWPDSLRILTDAVLRAPASMVLVWGDDRTLIYNDAYARIAADRHPQAFGGSVRDAWPEAWDFNREVFDACFAGEERVFRDAHFVLARNGLPCDTWFDLYYSPAVDENGQVRGVLSTVIDTTARVFAERERDRKEQHLQQANADLDALRIRLEDANRRLSADMDFLNTLFGQAPSFMAVLAGPDHVYELANESYLRLVQHRQVLGKPIRAALPELAGQGIYELLDRVYRDGEPFHGRNIDVQLDSADGVATERRILDFVYQPLKHGDGQTYAIFVEGVDVTDHALTEERLRVAQEAGEIGTFEWFPATGKLTVSDAYRRIWGFAPGAEITADLLVSHVHAGDRHLTGPDRMANDDNPIGYAEYRITRADSGETRWIARRGQSVRSTVAGERRYLGVAFDITERKRIEEDLLQAQAALHALNQSLERKVVQEEAGRFKAEDALRQAHKMEAVGQLASGVAHDFNNVLQIISSNLQLMELDGVGPQAAGRVASAVAAVERGSKLSSQLLAFARRQPLQPVVTHLGELIGGMESLLLRALGDRIAVEIRQSAGLWNVQVDRNQLENAILNMAINARDAMDGSGSLTIGLSNAPHDGTLDGDHVCLSITDSGCGMPPEILNKIFDPFYTTKAPGKGTGLGMSMVYGFVKQSGGEIKVRSTPGEGTAIAIFLPRAAGQVQAEDAVADSTIPGGVETILVVDDDHAVMATTTEMLAGLGYQVLRAGNGQEALAILGSGLNVDLLFTDISMPGAVDCASLVRQCRALSPRTAIMLASGQLPDASFDEELDLLPKPYNREQLARAVRTQLGAPAAIRPAHAPAPMAIEANGGHRILVVEDDPDTRELACELLAALGHAASGSASAEQALALLKEHEIDILFTDLNLPGLSGIELANRAMASQPALKVILASGDGHSSRIPLASGMAVLPKPYDLPQLELSIAHVATMPGGTLH</sequence>
<feature type="domain" description="Response regulatory" evidence="7">
    <location>
        <begin position="721"/>
        <end position="832"/>
    </location>
</feature>
<dbReference type="Pfam" id="PF02518">
    <property type="entry name" value="HATPase_c"/>
    <property type="match status" value="1"/>
</dbReference>
<comment type="catalytic activity">
    <reaction evidence="1">
        <text>ATP + protein L-histidine = ADP + protein N-phospho-L-histidine.</text>
        <dbReference type="EC" id="2.7.13.3"/>
    </reaction>
</comment>
<dbReference type="EC" id="2.7.13.3" evidence="2"/>
<dbReference type="InterPro" id="IPR035965">
    <property type="entry name" value="PAS-like_dom_sf"/>
</dbReference>
<dbReference type="Pfam" id="PF08447">
    <property type="entry name" value="PAS_3"/>
    <property type="match status" value="1"/>
</dbReference>
<dbReference type="SMART" id="SM00387">
    <property type="entry name" value="HATPase_c"/>
    <property type="match status" value="1"/>
</dbReference>
<feature type="domain" description="Response regulatory" evidence="7">
    <location>
        <begin position="856"/>
        <end position="967"/>
    </location>
</feature>
<dbReference type="InterPro" id="IPR003594">
    <property type="entry name" value="HATPase_dom"/>
</dbReference>
<dbReference type="PRINTS" id="PR00344">
    <property type="entry name" value="BCTRLSENSOR"/>
</dbReference>
<dbReference type="PROSITE" id="PS50110">
    <property type="entry name" value="RESPONSE_REGULATORY"/>
    <property type="match status" value="2"/>
</dbReference>
<dbReference type="CDD" id="cd00082">
    <property type="entry name" value="HisKA"/>
    <property type="match status" value="1"/>
</dbReference>
<dbReference type="Pfam" id="PF08448">
    <property type="entry name" value="PAS_4"/>
    <property type="match status" value="2"/>
</dbReference>
<feature type="domain" description="Histidine kinase" evidence="6">
    <location>
        <begin position="487"/>
        <end position="701"/>
    </location>
</feature>
<dbReference type="InterPro" id="IPR011006">
    <property type="entry name" value="CheY-like_superfamily"/>
</dbReference>
<dbReference type="Proteomes" id="UP001179361">
    <property type="component" value="Unassembled WGS sequence"/>
</dbReference>
<evidence type="ECO:0000313" key="10">
    <source>
        <dbReference type="Proteomes" id="UP001179361"/>
    </source>
</evidence>
<feature type="modified residue" description="4-aspartylphosphate" evidence="4">
    <location>
        <position position="905"/>
    </location>
</feature>
<dbReference type="SUPFAM" id="SSF55785">
    <property type="entry name" value="PYP-like sensor domain (PAS domain)"/>
    <property type="match status" value="3"/>
</dbReference>
<feature type="modified residue" description="4-aspartylphosphate" evidence="4">
    <location>
        <position position="771"/>
    </location>
</feature>
<dbReference type="InterPro" id="IPR005467">
    <property type="entry name" value="His_kinase_dom"/>
</dbReference>
<dbReference type="InterPro" id="IPR036097">
    <property type="entry name" value="HisK_dim/P_sf"/>
</dbReference>
<accession>A0ABS8QD64</accession>
<dbReference type="Gene3D" id="1.10.287.130">
    <property type="match status" value="1"/>
</dbReference>
<evidence type="ECO:0000259" key="8">
    <source>
        <dbReference type="PROSITE" id="PS50113"/>
    </source>
</evidence>
<feature type="domain" description="PAC" evidence="8">
    <location>
        <begin position="389"/>
        <end position="442"/>
    </location>
</feature>
<evidence type="ECO:0000256" key="5">
    <source>
        <dbReference type="SAM" id="Coils"/>
    </source>
</evidence>
<name>A0ABS8QD64_9BURK</name>
<dbReference type="PANTHER" id="PTHR43065">
    <property type="entry name" value="SENSOR HISTIDINE KINASE"/>
    <property type="match status" value="1"/>
</dbReference>
<dbReference type="InterPro" id="IPR001610">
    <property type="entry name" value="PAC"/>
</dbReference>
<dbReference type="SUPFAM" id="SSF55874">
    <property type="entry name" value="ATPase domain of HSP90 chaperone/DNA topoisomerase II/histidine kinase"/>
    <property type="match status" value="1"/>
</dbReference>
<evidence type="ECO:0000259" key="7">
    <source>
        <dbReference type="PROSITE" id="PS50110"/>
    </source>
</evidence>
<dbReference type="PROSITE" id="PS50113">
    <property type="entry name" value="PAC"/>
    <property type="match status" value="1"/>
</dbReference>
<protein>
    <recommendedName>
        <fullName evidence="2">histidine kinase</fullName>
        <ecNumber evidence="2">2.7.13.3</ecNumber>
    </recommendedName>
</protein>
<evidence type="ECO:0000313" key="9">
    <source>
        <dbReference type="EMBL" id="MCD2519696.1"/>
    </source>
</evidence>
<reference evidence="9" key="1">
    <citation type="submission" date="2021-11" db="EMBL/GenBank/DDBJ databases">
        <title>The complete genome of Massilia sp sp. G4R7.</title>
        <authorList>
            <person name="Liu L."/>
            <person name="Yue J."/>
            <person name="Yuan J."/>
            <person name="Yang F."/>
            <person name="Li L."/>
        </authorList>
    </citation>
    <scope>NUCLEOTIDE SEQUENCE</scope>
    <source>
        <strain evidence="9">G4R7</strain>
    </source>
</reference>
<dbReference type="SUPFAM" id="SSF47384">
    <property type="entry name" value="Homodimeric domain of signal transducing histidine kinase"/>
    <property type="match status" value="1"/>
</dbReference>
<dbReference type="InterPro" id="IPR003661">
    <property type="entry name" value="HisK_dim/P_dom"/>
</dbReference>
<evidence type="ECO:0000256" key="4">
    <source>
        <dbReference type="PROSITE-ProRule" id="PRU00169"/>
    </source>
</evidence>